<gene>
    <name evidence="3" type="primary">POGLUT1_1</name>
    <name evidence="3" type="ORF">CFP56_038079</name>
</gene>
<proteinExistence type="predicted"/>
<feature type="transmembrane region" description="Helical" evidence="1">
    <location>
        <begin position="6"/>
        <end position="25"/>
    </location>
</feature>
<organism evidence="3 4">
    <name type="scientific">Quercus suber</name>
    <name type="common">Cork oak</name>
    <dbReference type="NCBI Taxonomy" id="58331"/>
    <lineage>
        <taxon>Eukaryota</taxon>
        <taxon>Viridiplantae</taxon>
        <taxon>Streptophyta</taxon>
        <taxon>Embryophyta</taxon>
        <taxon>Tracheophyta</taxon>
        <taxon>Spermatophyta</taxon>
        <taxon>Magnoliopsida</taxon>
        <taxon>eudicotyledons</taxon>
        <taxon>Gunneridae</taxon>
        <taxon>Pentapetalae</taxon>
        <taxon>rosids</taxon>
        <taxon>fabids</taxon>
        <taxon>Fagales</taxon>
        <taxon>Fagaceae</taxon>
        <taxon>Quercus</taxon>
    </lineage>
</organism>
<evidence type="ECO:0000259" key="2">
    <source>
        <dbReference type="SMART" id="SM00672"/>
    </source>
</evidence>
<feature type="domain" description="Glycosyl transferase CAP10" evidence="2">
    <location>
        <begin position="182"/>
        <end position="454"/>
    </location>
</feature>
<dbReference type="InterPro" id="IPR051091">
    <property type="entry name" value="O-Glucosyltr/Glycosyltrsf_90"/>
</dbReference>
<accession>A0AAW0J339</accession>
<protein>
    <submittedName>
        <fullName evidence="3">Protein o-glucosyltransferase 1</fullName>
    </submittedName>
</protein>
<dbReference type="InterPro" id="IPR006598">
    <property type="entry name" value="CAP10"/>
</dbReference>
<keyword evidence="1" id="KW-1133">Transmembrane helix</keyword>
<dbReference type="PANTHER" id="PTHR12203">
    <property type="entry name" value="KDEL LYS-ASP-GLU-LEU CONTAINING - RELATED"/>
    <property type="match status" value="1"/>
</dbReference>
<feature type="transmembrane region" description="Helical" evidence="1">
    <location>
        <begin position="32"/>
        <end position="50"/>
    </location>
</feature>
<evidence type="ECO:0000313" key="4">
    <source>
        <dbReference type="Proteomes" id="UP000237347"/>
    </source>
</evidence>
<dbReference type="AlphaFoldDB" id="A0AAW0J339"/>
<keyword evidence="1" id="KW-0472">Membrane</keyword>
<comment type="caution">
    <text evidence="3">The sequence shown here is derived from an EMBL/GenBank/DDBJ whole genome shotgun (WGS) entry which is preliminary data.</text>
</comment>
<dbReference type="SMART" id="SM00672">
    <property type="entry name" value="CAP10"/>
    <property type="match status" value="1"/>
</dbReference>
<name>A0AAW0J339_QUESU</name>
<dbReference type="Proteomes" id="UP000237347">
    <property type="component" value="Unassembled WGS sequence"/>
</dbReference>
<keyword evidence="1" id="KW-0812">Transmembrane</keyword>
<evidence type="ECO:0000313" key="3">
    <source>
        <dbReference type="EMBL" id="KAK7821139.1"/>
    </source>
</evidence>
<sequence>MDMGTSVHSVFWFWSQGAPLCGYFSMSPGKRWASTTIFVFFSVISFVYWIDKSFITDANFFRTIATTISPKKSPAHVEFQFNCSNLNSTITCPTNHPVTIEKEESSTVACPAYTQWIHEDLQPWKSTGITRDMVERARVHANFRLVIVKGKAYVENYSKAFQTRDVFTIWGILQLLRLYPGKIPDLELMFWCGDSTRIKKRDHQGLKAKSVPPLFHYCNDDESLDIVFPDWTFWGWPELDIKPWRTTLEALKEGNKRIKWKDRKPYAFWKGNPYVSKKREKLLKCNVPNKNDWNVRLYIQDWIKESKQGFKNSKLEDQCTHRYKIYIEGWTWSVSEKYILACNSMTLLVMPQFHDFFTRSLVPMQHYWPINITNNICRDLKLAVEWGNNHTDKVNLSFSLPLLAQQNLACGHACVAQKIGEAGSKFIQENLKMDFVYDYMFHLLSEYAKLLKFEPTIPPGAHEACSETMACLMDDKLWKIKKFMVESMVKTPRDTLPCTMPPPL</sequence>
<dbReference type="EMBL" id="PKMF04000712">
    <property type="protein sequence ID" value="KAK7821139.1"/>
    <property type="molecule type" value="Genomic_DNA"/>
</dbReference>
<dbReference type="Pfam" id="PF05686">
    <property type="entry name" value="Glyco_transf_90"/>
    <property type="match status" value="2"/>
</dbReference>
<dbReference type="PANTHER" id="PTHR12203:SF85">
    <property type="entry name" value="GLYCOSYLTRANSFERASE FAMILY 90 PROTEIN"/>
    <property type="match status" value="1"/>
</dbReference>
<evidence type="ECO:0000256" key="1">
    <source>
        <dbReference type="SAM" id="Phobius"/>
    </source>
</evidence>
<reference evidence="3 4" key="1">
    <citation type="journal article" date="2018" name="Sci. Data">
        <title>The draft genome sequence of cork oak.</title>
        <authorList>
            <person name="Ramos A.M."/>
            <person name="Usie A."/>
            <person name="Barbosa P."/>
            <person name="Barros P.M."/>
            <person name="Capote T."/>
            <person name="Chaves I."/>
            <person name="Simoes F."/>
            <person name="Abreu I."/>
            <person name="Carrasquinho I."/>
            <person name="Faro C."/>
            <person name="Guimaraes J.B."/>
            <person name="Mendonca D."/>
            <person name="Nobrega F."/>
            <person name="Rodrigues L."/>
            <person name="Saibo N.J.M."/>
            <person name="Varela M.C."/>
            <person name="Egas C."/>
            <person name="Matos J."/>
            <person name="Miguel C.M."/>
            <person name="Oliveira M.M."/>
            <person name="Ricardo C.P."/>
            <person name="Goncalves S."/>
        </authorList>
    </citation>
    <scope>NUCLEOTIDE SEQUENCE [LARGE SCALE GENOMIC DNA]</scope>
    <source>
        <strain evidence="4">cv. HL8</strain>
    </source>
</reference>
<keyword evidence="4" id="KW-1185">Reference proteome</keyword>